<evidence type="ECO:0000256" key="5">
    <source>
        <dbReference type="ARBA" id="ARBA00022821"/>
    </source>
</evidence>
<dbReference type="Gene3D" id="1.10.10.10">
    <property type="entry name" value="Winged helix-like DNA-binding domain superfamily/Winged helix DNA-binding domain"/>
    <property type="match status" value="1"/>
</dbReference>
<reference evidence="12" key="2">
    <citation type="journal article" date="2018" name="Plant J.">
        <title>The Sorghum bicolor reference genome: improved assembly, gene annotations, a transcriptome atlas, and signatures of genome organization.</title>
        <authorList>
            <person name="McCormick R.F."/>
            <person name="Truong S.K."/>
            <person name="Sreedasyam A."/>
            <person name="Jenkins J."/>
            <person name="Shu S."/>
            <person name="Sims D."/>
            <person name="Kennedy M."/>
            <person name="Amirebrahimi M."/>
            <person name="Weers B.D."/>
            <person name="McKinley B."/>
            <person name="Mattison A."/>
            <person name="Morishige D.T."/>
            <person name="Grimwood J."/>
            <person name="Schmutz J."/>
            <person name="Mullet J.E."/>
        </authorList>
    </citation>
    <scope>NUCLEOTIDE SEQUENCE [LARGE SCALE GENOMIC DNA]</scope>
    <source>
        <strain evidence="12">cv. BTx623</strain>
    </source>
</reference>
<evidence type="ECO:0000256" key="6">
    <source>
        <dbReference type="ARBA" id="ARBA00023054"/>
    </source>
</evidence>
<name>A0A1B6PPV4_SORBI</name>
<feature type="domain" description="Disease resistance protein winged helix" evidence="9">
    <location>
        <begin position="430"/>
        <end position="501"/>
    </location>
</feature>
<dbReference type="CDD" id="cd14798">
    <property type="entry name" value="RX-CC_like"/>
    <property type="match status" value="1"/>
</dbReference>
<dbReference type="Gene3D" id="1.10.8.430">
    <property type="entry name" value="Helical domain of apoptotic protease-activating factors"/>
    <property type="match status" value="1"/>
</dbReference>
<evidence type="ECO:0000256" key="1">
    <source>
        <dbReference type="ARBA" id="ARBA00008894"/>
    </source>
</evidence>
<keyword evidence="2" id="KW-0433">Leucine-rich repeat</keyword>
<dbReference type="SUPFAM" id="SSF52058">
    <property type="entry name" value="L domain-like"/>
    <property type="match status" value="1"/>
</dbReference>
<evidence type="ECO:0000313" key="12">
    <source>
        <dbReference type="Proteomes" id="UP000000768"/>
    </source>
</evidence>
<keyword evidence="4" id="KW-0547">Nucleotide-binding</keyword>
<dbReference type="Gene3D" id="3.40.50.300">
    <property type="entry name" value="P-loop containing nucleotide triphosphate hydrolases"/>
    <property type="match status" value="1"/>
</dbReference>
<dbReference type="Gramene" id="KXG27699">
    <property type="protein sequence ID" value="KXG27699"/>
    <property type="gene ID" value="SORBI_3005G030000"/>
</dbReference>
<evidence type="ECO:0000259" key="9">
    <source>
        <dbReference type="Pfam" id="PF23559"/>
    </source>
</evidence>
<dbReference type="InterPro" id="IPR042197">
    <property type="entry name" value="Apaf_helical"/>
</dbReference>
<dbReference type="AlphaFoldDB" id="A0A1B6PPV4"/>
<keyword evidence="5" id="KW-0611">Plant defense</keyword>
<feature type="domain" description="Disease resistance R13L4/SHOC-2-like LRR" evidence="10">
    <location>
        <begin position="550"/>
        <end position="906"/>
    </location>
</feature>
<dbReference type="InterPro" id="IPR036388">
    <property type="entry name" value="WH-like_DNA-bd_sf"/>
</dbReference>
<dbReference type="Proteomes" id="UP000000768">
    <property type="component" value="Chromosome 5"/>
</dbReference>
<evidence type="ECO:0000256" key="2">
    <source>
        <dbReference type="ARBA" id="ARBA00022614"/>
    </source>
</evidence>
<reference evidence="11 12" key="1">
    <citation type="journal article" date="2009" name="Nature">
        <title>The Sorghum bicolor genome and the diversification of grasses.</title>
        <authorList>
            <person name="Paterson A.H."/>
            <person name="Bowers J.E."/>
            <person name="Bruggmann R."/>
            <person name="Dubchak I."/>
            <person name="Grimwood J."/>
            <person name="Gundlach H."/>
            <person name="Haberer G."/>
            <person name="Hellsten U."/>
            <person name="Mitros T."/>
            <person name="Poliakov A."/>
            <person name="Schmutz J."/>
            <person name="Spannagl M."/>
            <person name="Tang H."/>
            <person name="Wang X."/>
            <person name="Wicker T."/>
            <person name="Bharti A.K."/>
            <person name="Chapman J."/>
            <person name="Feltus F.A."/>
            <person name="Gowik U."/>
            <person name="Grigoriev I.V."/>
            <person name="Lyons E."/>
            <person name="Maher C.A."/>
            <person name="Martis M."/>
            <person name="Narechania A."/>
            <person name="Otillar R.P."/>
            <person name="Penning B.W."/>
            <person name="Salamov A.A."/>
            <person name="Wang Y."/>
            <person name="Zhang L."/>
            <person name="Carpita N.C."/>
            <person name="Freeling M."/>
            <person name="Gingle A.R."/>
            <person name="Hash C.T."/>
            <person name="Keller B."/>
            <person name="Klein P."/>
            <person name="Kresovich S."/>
            <person name="McCann M.C."/>
            <person name="Ming R."/>
            <person name="Peterson D.G."/>
            <person name="Mehboob-ur-Rahman"/>
            <person name="Ware D."/>
            <person name="Westhoff P."/>
            <person name="Mayer K.F."/>
            <person name="Messing J."/>
            <person name="Rokhsar D.S."/>
        </authorList>
    </citation>
    <scope>NUCLEOTIDE SEQUENCE [LARGE SCALE GENOMIC DNA]</scope>
    <source>
        <strain evidence="12">cv. BTx623</strain>
    </source>
</reference>
<dbReference type="InterPro" id="IPR044974">
    <property type="entry name" value="Disease_R_plants"/>
</dbReference>
<keyword evidence="12" id="KW-1185">Reference proteome</keyword>
<dbReference type="PRINTS" id="PR00364">
    <property type="entry name" value="DISEASERSIST"/>
</dbReference>
<dbReference type="ExpressionAtlas" id="A0A1B6PPV4">
    <property type="expression patterns" value="baseline and differential"/>
</dbReference>
<feature type="domain" description="Disease resistance N-terminal" evidence="8">
    <location>
        <begin position="16"/>
        <end position="99"/>
    </location>
</feature>
<dbReference type="GO" id="GO:0043531">
    <property type="term" value="F:ADP binding"/>
    <property type="evidence" value="ECO:0007669"/>
    <property type="project" value="InterPro"/>
</dbReference>
<evidence type="ECO:0000259" key="10">
    <source>
        <dbReference type="Pfam" id="PF23598"/>
    </source>
</evidence>
<dbReference type="InterPro" id="IPR032675">
    <property type="entry name" value="LRR_dom_sf"/>
</dbReference>
<dbReference type="Pfam" id="PF18052">
    <property type="entry name" value="Rx_N"/>
    <property type="match status" value="1"/>
</dbReference>
<evidence type="ECO:0000259" key="8">
    <source>
        <dbReference type="Pfam" id="PF18052"/>
    </source>
</evidence>
<dbReference type="InterPro" id="IPR002182">
    <property type="entry name" value="NB-ARC"/>
</dbReference>
<protein>
    <submittedName>
        <fullName evidence="11">Uncharacterized protein</fullName>
    </submittedName>
</protein>
<evidence type="ECO:0000256" key="4">
    <source>
        <dbReference type="ARBA" id="ARBA00022741"/>
    </source>
</evidence>
<accession>A0A1B6PPV4</accession>
<dbReference type="PANTHER" id="PTHR23155:SF906">
    <property type="entry name" value="OS08G0205100 PROTEIN"/>
    <property type="match status" value="1"/>
</dbReference>
<feature type="domain" description="NB-ARC" evidence="7">
    <location>
        <begin position="177"/>
        <end position="338"/>
    </location>
</feature>
<comment type="similarity">
    <text evidence="1">Belongs to the disease resistance NB-LRR family.</text>
</comment>
<dbReference type="Pfam" id="PF23598">
    <property type="entry name" value="LRR_14"/>
    <property type="match status" value="1"/>
</dbReference>
<dbReference type="GO" id="GO:0002758">
    <property type="term" value="P:innate immune response-activating signaling pathway"/>
    <property type="evidence" value="ECO:0007669"/>
    <property type="project" value="UniProtKB-ARBA"/>
</dbReference>
<organism evidence="11 12">
    <name type="scientific">Sorghum bicolor</name>
    <name type="common">Sorghum</name>
    <name type="synonym">Sorghum vulgare</name>
    <dbReference type="NCBI Taxonomy" id="4558"/>
    <lineage>
        <taxon>Eukaryota</taxon>
        <taxon>Viridiplantae</taxon>
        <taxon>Streptophyta</taxon>
        <taxon>Embryophyta</taxon>
        <taxon>Tracheophyta</taxon>
        <taxon>Spermatophyta</taxon>
        <taxon>Magnoliopsida</taxon>
        <taxon>Liliopsida</taxon>
        <taxon>Poales</taxon>
        <taxon>Poaceae</taxon>
        <taxon>PACMAD clade</taxon>
        <taxon>Panicoideae</taxon>
        <taxon>Andropogonodae</taxon>
        <taxon>Andropogoneae</taxon>
        <taxon>Sorghinae</taxon>
        <taxon>Sorghum</taxon>
    </lineage>
</organism>
<dbReference type="GO" id="GO:0042742">
    <property type="term" value="P:defense response to bacterium"/>
    <property type="evidence" value="ECO:0007669"/>
    <property type="project" value="UniProtKB-ARBA"/>
</dbReference>
<dbReference type="Gene3D" id="3.80.10.10">
    <property type="entry name" value="Ribonuclease Inhibitor"/>
    <property type="match status" value="1"/>
</dbReference>
<dbReference type="SUPFAM" id="SSF52540">
    <property type="entry name" value="P-loop containing nucleoside triphosphate hydrolases"/>
    <property type="match status" value="1"/>
</dbReference>
<proteinExistence type="inferred from homology"/>
<sequence length="914" mass="103791">MSAGVEQALVSVSMGVMNSLLNKLTILMDEEYLKFSNMSKELSFIRDELSTMNAFLEILADKEELDPLTKDWKSQVREMAYDIEDWIDEVVRHASQDGTTAGFIQKIIQHINMVRAKIRISNEIQQIKTRVMEVSHRRKRYKIDVSASRSKYVPIDPRLHTLYADEDGLEGIDGPRNQLVKWLLDEDQRLRVVSIVGIGGLGKTTLASEVYKRIGEKFDCQAFVSVSQKPDMTRILTNLFSQLGQQPPSQTREVQNLVNVLRKHLQDKRYFVILDDIWDESAWDILRCALPKNEQASRVITTTRIETVAIACCSYRNEYVYKMQPLDNQLSKRLFFRRIFDSEDAFPEQLREVSTEILDKCSGLPLAIVSISSLLANQATTRVEQWEHVRNSLGNKFGKCSALDGMRQILQLSYKNLPYYLKACFLYLGIYPEDYTIRKKDVVTQWIAEGFVSKVQGQDAEDVASNYFNELVNRSMILPSDVNYQNEVLSCKVHDMMLDLILTECAEENFMTINDASNVSLCLHNTVRRLSIQCDNGKHSIISPATDLSHVRSLAGFGASNFLQMHPFLEFTFLRVLIVEFSNVSNKMKLDFTGICKLFQLRYLKIEASINAQLQLPAQIGELQQLETLDIEWGSLVIPPDIIYLPRLSHLIIPESTRLPDGIGNMKSLVTLQSFDLGENSIDNVRGLGQLTNLRDLNLCNSGTSTSNIALCVDVLCSSLEVLHNLKHLYLYWPGICGSGLSSLHPSPCHLETLEMTYWWFSKVPEWVGELQKLQVLKIAVTELSIEGFLVLARLPALTNLGLRTQVPPRESITIHGMAFPALKYFKYWCRMPRLTFEAGAMPKLERIKLRFKEIVETPSGIVHLLGLKEVFLEIGGHGGKVPPRRGGALSELIMTIETHPSHPKLKIVSCPHL</sequence>
<dbReference type="PANTHER" id="PTHR23155">
    <property type="entry name" value="DISEASE RESISTANCE PROTEIN RP"/>
    <property type="match status" value="1"/>
</dbReference>
<dbReference type="InterPro" id="IPR058922">
    <property type="entry name" value="WHD_DRP"/>
</dbReference>
<evidence type="ECO:0000313" key="11">
    <source>
        <dbReference type="EMBL" id="KXG27699.1"/>
    </source>
</evidence>
<dbReference type="InterPro" id="IPR041118">
    <property type="entry name" value="Rx_N"/>
</dbReference>
<dbReference type="InterPro" id="IPR038005">
    <property type="entry name" value="RX-like_CC"/>
</dbReference>
<dbReference type="OMA" id="DCHAFIS"/>
<keyword evidence="6" id="KW-0175">Coiled coil</keyword>
<evidence type="ECO:0000259" key="7">
    <source>
        <dbReference type="Pfam" id="PF00931"/>
    </source>
</evidence>
<dbReference type="GO" id="GO:0009626">
    <property type="term" value="P:plant-type hypersensitive response"/>
    <property type="evidence" value="ECO:0007669"/>
    <property type="project" value="UniProtKB-ARBA"/>
</dbReference>
<dbReference type="eggNOG" id="KOG4658">
    <property type="taxonomic scope" value="Eukaryota"/>
</dbReference>
<dbReference type="Gene3D" id="1.20.5.4130">
    <property type="match status" value="1"/>
</dbReference>
<dbReference type="EMBL" id="CM000764">
    <property type="protein sequence ID" value="KXG27699.1"/>
    <property type="molecule type" value="Genomic_DNA"/>
</dbReference>
<dbReference type="FunFam" id="3.40.50.300:FF:001091">
    <property type="entry name" value="Probable disease resistance protein At1g61300"/>
    <property type="match status" value="1"/>
</dbReference>
<dbReference type="InterPro" id="IPR027417">
    <property type="entry name" value="P-loop_NTPase"/>
</dbReference>
<dbReference type="OrthoDB" id="607034at2759"/>
<dbReference type="Pfam" id="PF23559">
    <property type="entry name" value="WHD_DRP"/>
    <property type="match status" value="1"/>
</dbReference>
<gene>
    <name evidence="11" type="ORF">SORBI_3005G030000</name>
</gene>
<dbReference type="InterPro" id="IPR055414">
    <property type="entry name" value="LRR_R13L4/SHOC2-like"/>
</dbReference>
<dbReference type="FunFam" id="1.10.10.10:FF:000322">
    <property type="entry name" value="Probable disease resistance protein At1g63360"/>
    <property type="match status" value="1"/>
</dbReference>
<keyword evidence="3" id="KW-0677">Repeat</keyword>
<dbReference type="Pfam" id="PF00931">
    <property type="entry name" value="NB-ARC"/>
    <property type="match status" value="1"/>
</dbReference>
<dbReference type="InParanoid" id="A0A1B6PPV4"/>
<evidence type="ECO:0000256" key="3">
    <source>
        <dbReference type="ARBA" id="ARBA00022737"/>
    </source>
</evidence>